<evidence type="ECO:0000256" key="9">
    <source>
        <dbReference type="ARBA" id="ARBA00023239"/>
    </source>
</evidence>
<sequence length="783" mass="86933">MKASTIFVAVAAFLPAVMACNGYTGGVPKAVGTKTNKAVIEVAAGKVFDGQWYRYDRGSGACGGQGEGNYKDAVFYLHEGATLRNVIIGKNQAEGVHCTGHCTLEYVWWEDVCEDALSIKNDKAGSQTWVIGGGAYHGSDKIIQHNGCGTVNIINFYVEDYGKLYRSCGNCSKQCKRNVYMEGVTAKKGGELAGINANYKDSATLKNVCSDAKTKFQMYKGCAGGCEPSKAEIDAGAMVEKTYQYRLTEAECQLHNLLRKLEAEFEDEYPGIFNGTDLPKLNKPLTLSLKSGGREIESFDLDGAQLIQGCASVGAKIVRKLLTSEEHEFDRVESPDEDDTLLGPATEEITKVGPTLTQEASASIAGEKSTPWRSIKQQIVPPYVKNISFWVDRSDMDQTHQEELRCHFPDVTIYVDPPHESGARFDGDESKCETQIAADNFLRQHFSVDSAPVTSPTLATKNNLSMDTNISTVADLAPATPSTAAIPKPSLLSRMSFEHSDTRIKGVASRNLDNVDIPTSPRSTMNEHPHQRPSPILKVAERIGLRIPQPKDKVIHAMWLQWINNEEIKPWAPRLLSLDRYCDNLVTLYILAHHKEEFDLCFAILTRFQNTNYCYLPEDDDLCRWLALLFAFLWGTQQYQNYGHLVTEVPDLNGPALSRLLFAIAHIRDPFTKGHNTAVLDSWCEVHHHQQGDKEEALCRKMYASIKIDPDKLRSEEARHRFEEAKDVVDEYVASLQMRSKSADATQSTVPVKGKREAESPARNLHKKFRRGGGRGGHGRGVS</sequence>
<keyword evidence="15" id="KW-1185">Reference proteome</keyword>
<keyword evidence="7 13" id="KW-0732">Signal</keyword>
<comment type="similarity">
    <text evidence="4">Belongs to the polysaccharide lyase 3 family.</text>
</comment>
<dbReference type="GO" id="GO:0005576">
    <property type="term" value="C:extracellular region"/>
    <property type="evidence" value="ECO:0007669"/>
    <property type="project" value="UniProtKB-SubCell"/>
</dbReference>
<gene>
    <name evidence="14" type="ORF">EKO04_004135</name>
</gene>
<dbReference type="PANTHER" id="PTHR33407">
    <property type="entry name" value="PECTATE LYASE F-RELATED"/>
    <property type="match status" value="1"/>
</dbReference>
<accession>A0A8H7J6I0</accession>
<comment type="catalytic activity">
    <reaction evidence="1">
        <text>Eliminative cleavage of (1-&gt;4)-alpha-D-galacturonan to give oligosaccharides with 4-deoxy-alpha-D-galact-4-enuronosyl groups at their non-reducing ends.</text>
        <dbReference type="EC" id="4.2.2.2"/>
    </reaction>
</comment>
<dbReference type="OrthoDB" id="3674086at2759"/>
<keyword evidence="6" id="KW-0964">Secreted</keyword>
<evidence type="ECO:0000256" key="12">
    <source>
        <dbReference type="SAM" id="MobiDB-lite"/>
    </source>
</evidence>
<feature type="signal peptide" evidence="13">
    <location>
        <begin position="1"/>
        <end position="19"/>
    </location>
</feature>
<name>A0A8H7J6I0_9PLEO</name>
<evidence type="ECO:0000313" key="14">
    <source>
        <dbReference type="EMBL" id="KAF9697490.1"/>
    </source>
</evidence>
<comment type="cofactor">
    <cofactor evidence="2">
        <name>Ca(2+)</name>
        <dbReference type="ChEBI" id="CHEBI:29108"/>
    </cofactor>
</comment>
<evidence type="ECO:0000256" key="5">
    <source>
        <dbReference type="ARBA" id="ARBA00012272"/>
    </source>
</evidence>
<feature type="region of interest" description="Disordered" evidence="12">
    <location>
        <begin position="513"/>
        <end position="532"/>
    </location>
</feature>
<evidence type="ECO:0000256" key="11">
    <source>
        <dbReference type="ARBA" id="ARBA00039895"/>
    </source>
</evidence>
<evidence type="ECO:0000313" key="15">
    <source>
        <dbReference type="Proteomes" id="UP000651452"/>
    </source>
</evidence>
<evidence type="ECO:0000256" key="3">
    <source>
        <dbReference type="ARBA" id="ARBA00004613"/>
    </source>
</evidence>
<keyword evidence="8" id="KW-0106">Calcium</keyword>
<dbReference type="InterPro" id="IPR012334">
    <property type="entry name" value="Pectin_lyas_fold"/>
</dbReference>
<keyword evidence="9" id="KW-0456">Lyase</keyword>
<evidence type="ECO:0000256" key="1">
    <source>
        <dbReference type="ARBA" id="ARBA00000695"/>
    </source>
</evidence>
<dbReference type="Proteomes" id="UP000651452">
    <property type="component" value="Unassembled WGS sequence"/>
</dbReference>
<dbReference type="Pfam" id="PF03211">
    <property type="entry name" value="Pectate_lyase"/>
    <property type="match status" value="1"/>
</dbReference>
<feature type="compositionally biased region" description="Basic residues" evidence="12">
    <location>
        <begin position="764"/>
        <end position="773"/>
    </location>
</feature>
<comment type="subcellular location">
    <subcellularLocation>
        <location evidence="3">Secreted</location>
    </subcellularLocation>
</comment>
<feature type="compositionally biased region" description="Polar residues" evidence="12">
    <location>
        <begin position="740"/>
        <end position="750"/>
    </location>
</feature>
<evidence type="ECO:0000256" key="8">
    <source>
        <dbReference type="ARBA" id="ARBA00022837"/>
    </source>
</evidence>
<feature type="chain" id="PRO_5034036474" description="Probable pectate lyase F" evidence="13">
    <location>
        <begin position="20"/>
        <end position="783"/>
    </location>
</feature>
<dbReference type="GO" id="GO:0045490">
    <property type="term" value="P:pectin catabolic process"/>
    <property type="evidence" value="ECO:0007669"/>
    <property type="project" value="TreeGrafter"/>
</dbReference>
<dbReference type="AlphaFoldDB" id="A0A8H7J6I0"/>
<proteinExistence type="inferred from homology"/>
<dbReference type="PANTHER" id="PTHR33407:SF9">
    <property type="entry name" value="PECTATE LYASE F-RELATED"/>
    <property type="match status" value="1"/>
</dbReference>
<evidence type="ECO:0000256" key="10">
    <source>
        <dbReference type="ARBA" id="ARBA00025679"/>
    </source>
</evidence>
<dbReference type="Gene3D" id="2.160.20.10">
    <property type="entry name" value="Single-stranded right-handed beta-helix, Pectin lyase-like"/>
    <property type="match status" value="1"/>
</dbReference>
<dbReference type="InterPro" id="IPR011050">
    <property type="entry name" value="Pectin_lyase_fold/virulence"/>
</dbReference>
<evidence type="ECO:0000256" key="4">
    <source>
        <dbReference type="ARBA" id="ARBA00006463"/>
    </source>
</evidence>
<evidence type="ECO:0000256" key="2">
    <source>
        <dbReference type="ARBA" id="ARBA00001913"/>
    </source>
</evidence>
<reference evidence="14" key="2">
    <citation type="submission" date="2020-09" db="EMBL/GenBank/DDBJ databases">
        <title>Reference genome assembly for Australian Ascochyta lentis isolate Al4.</title>
        <authorList>
            <person name="Lee R.C."/>
            <person name="Farfan-Caceres L.M."/>
            <person name="Debler J.W."/>
            <person name="Williams A.H."/>
            <person name="Henares B.M."/>
        </authorList>
    </citation>
    <scope>NUCLEOTIDE SEQUENCE</scope>
    <source>
        <strain evidence="14">Al4</strain>
    </source>
</reference>
<dbReference type="SUPFAM" id="SSF51126">
    <property type="entry name" value="Pectin lyase-like"/>
    <property type="match status" value="1"/>
</dbReference>
<dbReference type="EC" id="4.2.2.2" evidence="5"/>
<dbReference type="GO" id="GO:0030570">
    <property type="term" value="F:pectate lyase activity"/>
    <property type="evidence" value="ECO:0007669"/>
    <property type="project" value="UniProtKB-EC"/>
</dbReference>
<feature type="region of interest" description="Disordered" evidence="12">
    <location>
        <begin position="740"/>
        <end position="783"/>
    </location>
</feature>
<feature type="compositionally biased region" description="Gly residues" evidence="12">
    <location>
        <begin position="774"/>
        <end position="783"/>
    </location>
</feature>
<dbReference type="InterPro" id="IPR004898">
    <property type="entry name" value="Pectate_lyase_PlyH/PlyE-like"/>
</dbReference>
<dbReference type="PROSITE" id="PS51257">
    <property type="entry name" value="PROKAR_LIPOPROTEIN"/>
    <property type="match status" value="1"/>
</dbReference>
<evidence type="ECO:0000256" key="7">
    <source>
        <dbReference type="ARBA" id="ARBA00022729"/>
    </source>
</evidence>
<organism evidence="14 15">
    <name type="scientific">Ascochyta lentis</name>
    <dbReference type="NCBI Taxonomy" id="205686"/>
    <lineage>
        <taxon>Eukaryota</taxon>
        <taxon>Fungi</taxon>
        <taxon>Dikarya</taxon>
        <taxon>Ascomycota</taxon>
        <taxon>Pezizomycotina</taxon>
        <taxon>Dothideomycetes</taxon>
        <taxon>Pleosporomycetidae</taxon>
        <taxon>Pleosporales</taxon>
        <taxon>Pleosporineae</taxon>
        <taxon>Didymellaceae</taxon>
        <taxon>Ascochyta</taxon>
    </lineage>
</organism>
<dbReference type="EMBL" id="RZGK01000007">
    <property type="protein sequence ID" value="KAF9697490.1"/>
    <property type="molecule type" value="Genomic_DNA"/>
</dbReference>
<reference evidence="14" key="1">
    <citation type="submission" date="2018-12" db="EMBL/GenBank/DDBJ databases">
        <authorList>
            <person name="Syme R.A."/>
            <person name="Farfan-Caceres L."/>
            <person name="Lichtenzveig J."/>
        </authorList>
    </citation>
    <scope>NUCLEOTIDE SEQUENCE</scope>
    <source>
        <strain evidence="14">Al4</strain>
    </source>
</reference>
<evidence type="ECO:0000256" key="13">
    <source>
        <dbReference type="SAM" id="SignalP"/>
    </source>
</evidence>
<comment type="caution">
    <text evidence="14">The sequence shown here is derived from an EMBL/GenBank/DDBJ whole genome shotgun (WGS) entry which is preliminary data.</text>
</comment>
<evidence type="ECO:0000256" key="6">
    <source>
        <dbReference type="ARBA" id="ARBA00022525"/>
    </source>
</evidence>
<comment type="function">
    <text evidence="10">Pectinolytic enzyme consist of four classes of enzymes: pectin lyase, polygalacturonase, pectin methylesterase and rhamnogalacturonase. Among pectinolytic enzymes, pectin lyase is the most important in depolymerization of pectin, since it cleaves internal glycosidic bonds of highly methylated pectins. Favors pectate, the anion, over pectin, the methyl ester.</text>
</comment>
<protein>
    <recommendedName>
        <fullName evidence="11">Probable pectate lyase F</fullName>
        <ecNumber evidence="5">4.2.2.2</ecNumber>
    </recommendedName>
</protein>